<dbReference type="Proteomes" id="UP000605970">
    <property type="component" value="Unassembled WGS sequence"/>
</dbReference>
<evidence type="ECO:0000313" key="13">
    <source>
        <dbReference type="Proteomes" id="UP000605970"/>
    </source>
</evidence>
<feature type="region of interest" description="Disordered" evidence="10">
    <location>
        <begin position="486"/>
        <end position="509"/>
    </location>
</feature>
<dbReference type="InterPro" id="IPR008926">
    <property type="entry name" value="RNR_R1-su_N"/>
</dbReference>
<protein>
    <recommendedName>
        <fullName evidence="9">Ribonucleoside-diphosphate reductase</fullName>
        <ecNumber evidence="9">1.17.4.1</ecNumber>
    </recommendedName>
</protein>
<keyword evidence="3 8" id="KW-0547">Nucleotide-binding</keyword>
<sequence>MTQNSNNINNCNAVQPKSNQRYVIKRDGRHEAVHPEKITSRVSKLCYGLDMRYVNPDLITEKVYKGIYTGVTTVELDNLSAEVAASNTTVHPDYSLLAARIVVSNLHKETKKLFSDVVSDLYHHKHAKTGEHLPLVSEELYTIVNANKEKLNSVIIYDRDFHYTYFGFKTLERSYLLRINGKVVERPQHMLMRVSVGIHKTDIDAAINTYNLMGERWFTHATPTLFNSGTRRPQLSSCFLLSMVGDSIEGIFTTLNRCAYISKSAGGVGLSIHSIRSTGSLISGTNGNSNGIIPMLQVFNSVARYIDQGGNKRPGAYAIYLEPWHADIEDFLKLRLNTGDEERKARDLFYGLWIPDLFMKRTKDDGIWSLMCPNECPGLDDCWGDKFEELYERYENEKRYKRQIKARELWGRIITSQIETGLPYMVYKDACNSKSNQQNLGTIKCSNLCTEIVEYTSPEEVAVCNLASIALPRFVVIDESSKQNGDKEEITPLLNTPPRGRKRPASNLDECNGEQQQRLKFDFERLKDVTKVVTRNLNKIIDINYYPIPEAELSNRRHRPIGIGVQGLADAFLLLRFPFVSDQAKELNKQIFETIYYAALEASCELAEQFGPYETYNGSPVQKGILQFDMWKVKPTDLWDWDYLRKRIAKYGVRNSLLISPMPTASTAQILGNNESFEPYTSNIYCRRVLSGEFQVVNPHLMRDLIQLGLWDEKMKNQLIYENGSVQNISGLSEELKALYKTVWEIPQRELIKMAVDRAPFIDQSQSLNLHVAAPTYSKLTSMHFFAWENGLKTGMYYLRTRPAVNPVQFTVDKLALNESTLLKGKEIRQVFDDKVNKQKQENEEEEQQTECMMCSG</sequence>
<dbReference type="CDD" id="cd01679">
    <property type="entry name" value="RNR_I"/>
    <property type="match status" value="1"/>
</dbReference>
<feature type="region of interest" description="Disordered" evidence="10">
    <location>
        <begin position="838"/>
        <end position="857"/>
    </location>
</feature>
<evidence type="ECO:0000256" key="6">
    <source>
        <dbReference type="ARBA" id="ARBA00023116"/>
    </source>
</evidence>
<dbReference type="PROSITE" id="PS51161">
    <property type="entry name" value="ATP_CONE"/>
    <property type="match status" value="1"/>
</dbReference>
<feature type="domain" description="ATP-cone" evidence="11">
    <location>
        <begin position="21"/>
        <end position="112"/>
    </location>
</feature>
<dbReference type="SUPFAM" id="SSF51998">
    <property type="entry name" value="PFL-like glycyl radical enzymes"/>
    <property type="match status" value="1"/>
</dbReference>
<evidence type="ECO:0000256" key="8">
    <source>
        <dbReference type="PROSITE-ProRule" id="PRU00492"/>
    </source>
</evidence>
<dbReference type="EMBL" id="JABEBT010000008">
    <property type="protein sequence ID" value="KAF7639048.1"/>
    <property type="molecule type" value="Genomic_DNA"/>
</dbReference>
<dbReference type="InterPro" id="IPR039718">
    <property type="entry name" value="Rrm1"/>
</dbReference>
<accession>A0A8T0A0M2</accession>
<dbReference type="GO" id="GO:0005524">
    <property type="term" value="F:ATP binding"/>
    <property type="evidence" value="ECO:0007669"/>
    <property type="project" value="UniProtKB-UniRule"/>
</dbReference>
<evidence type="ECO:0000256" key="9">
    <source>
        <dbReference type="RuleBase" id="RU003410"/>
    </source>
</evidence>
<proteinExistence type="inferred from homology"/>
<evidence type="ECO:0000256" key="1">
    <source>
        <dbReference type="ARBA" id="ARBA00010406"/>
    </source>
</evidence>
<dbReference type="Pfam" id="PF02867">
    <property type="entry name" value="Ribonuc_red_lgC"/>
    <property type="match status" value="1"/>
</dbReference>
<reference evidence="12" key="1">
    <citation type="journal article" date="2020" name="Ecol. Evol.">
        <title>Genome structure and content of the rice root-knot nematode (Meloidogyne graminicola).</title>
        <authorList>
            <person name="Phan N.T."/>
            <person name="Danchin E.G.J."/>
            <person name="Klopp C."/>
            <person name="Perfus-Barbeoch L."/>
            <person name="Kozlowski D.K."/>
            <person name="Koutsovoulos G.D."/>
            <person name="Lopez-Roques C."/>
            <person name="Bouchez O."/>
            <person name="Zahm M."/>
            <person name="Besnard G."/>
            <person name="Bellafiore S."/>
        </authorList>
    </citation>
    <scope>NUCLEOTIDE SEQUENCE</scope>
    <source>
        <strain evidence="12">VN-18</strain>
    </source>
</reference>
<dbReference type="GO" id="GO:0004748">
    <property type="term" value="F:ribonucleoside-diphosphate reductase activity, thioredoxin disulfide as acceptor"/>
    <property type="evidence" value="ECO:0007669"/>
    <property type="project" value="UniProtKB-EC"/>
</dbReference>
<evidence type="ECO:0000259" key="11">
    <source>
        <dbReference type="PROSITE" id="PS51161"/>
    </source>
</evidence>
<evidence type="ECO:0000256" key="7">
    <source>
        <dbReference type="ARBA" id="ARBA00024942"/>
    </source>
</evidence>
<dbReference type="PROSITE" id="PS00089">
    <property type="entry name" value="RIBORED_LARGE"/>
    <property type="match status" value="1"/>
</dbReference>
<organism evidence="12 13">
    <name type="scientific">Meloidogyne graminicola</name>
    <dbReference type="NCBI Taxonomy" id="189291"/>
    <lineage>
        <taxon>Eukaryota</taxon>
        <taxon>Metazoa</taxon>
        <taxon>Ecdysozoa</taxon>
        <taxon>Nematoda</taxon>
        <taxon>Chromadorea</taxon>
        <taxon>Rhabditida</taxon>
        <taxon>Tylenchina</taxon>
        <taxon>Tylenchomorpha</taxon>
        <taxon>Tylenchoidea</taxon>
        <taxon>Meloidogynidae</taxon>
        <taxon>Meloidogyninae</taxon>
        <taxon>Meloidogyne</taxon>
    </lineage>
</organism>
<evidence type="ECO:0000256" key="3">
    <source>
        <dbReference type="ARBA" id="ARBA00022741"/>
    </source>
</evidence>
<keyword evidence="6 9" id="KW-0215">Deoxyribonucleotide synthesis</keyword>
<dbReference type="InterPro" id="IPR013346">
    <property type="entry name" value="NrdE_NrdA_C"/>
</dbReference>
<dbReference type="Gene3D" id="3.20.70.20">
    <property type="match status" value="1"/>
</dbReference>
<comment type="function">
    <text evidence="7 9">Provides the precursors necessary for DNA synthesis. Catalyzes the biosynthesis of deoxyribonucleotides from the corresponding ribonucleotides.</text>
</comment>
<dbReference type="PANTHER" id="PTHR11573">
    <property type="entry name" value="RIBONUCLEOSIDE-DIPHOSPHATE REDUCTASE LARGE CHAIN"/>
    <property type="match status" value="1"/>
</dbReference>
<dbReference type="InterPro" id="IPR013509">
    <property type="entry name" value="RNR_lsu_N"/>
</dbReference>
<evidence type="ECO:0000256" key="10">
    <source>
        <dbReference type="SAM" id="MobiDB-lite"/>
    </source>
</evidence>
<dbReference type="Pfam" id="PF03477">
    <property type="entry name" value="ATP-cone"/>
    <property type="match status" value="1"/>
</dbReference>
<comment type="similarity">
    <text evidence="1 9">Belongs to the ribonucleoside diphosphate reductase large chain family.</text>
</comment>
<dbReference type="PRINTS" id="PR01183">
    <property type="entry name" value="RIBORDTASEM1"/>
</dbReference>
<keyword evidence="2" id="KW-0021">Allosteric enzyme</keyword>
<comment type="caution">
    <text evidence="12">The sequence shown here is derived from an EMBL/GenBank/DDBJ whole genome shotgun (WGS) entry which is preliminary data.</text>
</comment>
<dbReference type="GO" id="GO:0009263">
    <property type="term" value="P:deoxyribonucleotide biosynthetic process"/>
    <property type="evidence" value="ECO:0007669"/>
    <property type="project" value="UniProtKB-KW"/>
</dbReference>
<dbReference type="InterPro" id="IPR005144">
    <property type="entry name" value="ATP-cone_dom"/>
</dbReference>
<keyword evidence="4 8" id="KW-0067">ATP-binding</keyword>
<dbReference type="SUPFAM" id="SSF48168">
    <property type="entry name" value="R1 subunit of ribonucleotide reductase, N-terminal domain"/>
    <property type="match status" value="1"/>
</dbReference>
<dbReference type="AlphaFoldDB" id="A0A8T0A0M2"/>
<dbReference type="GO" id="GO:0005971">
    <property type="term" value="C:ribonucleoside-diphosphate reductase complex"/>
    <property type="evidence" value="ECO:0007669"/>
    <property type="project" value="TreeGrafter"/>
</dbReference>
<dbReference type="InterPro" id="IPR000788">
    <property type="entry name" value="RNR_lg_C"/>
</dbReference>
<dbReference type="OrthoDB" id="3000483at2759"/>
<dbReference type="NCBIfam" id="TIGR02506">
    <property type="entry name" value="NrdE_NrdA"/>
    <property type="match status" value="1"/>
</dbReference>
<dbReference type="PANTHER" id="PTHR11573:SF6">
    <property type="entry name" value="RIBONUCLEOSIDE-DIPHOSPHATE REDUCTASE LARGE SUBUNIT"/>
    <property type="match status" value="1"/>
</dbReference>
<keyword evidence="13" id="KW-1185">Reference proteome</keyword>
<evidence type="ECO:0000256" key="4">
    <source>
        <dbReference type="ARBA" id="ARBA00022840"/>
    </source>
</evidence>
<evidence type="ECO:0000313" key="12">
    <source>
        <dbReference type="EMBL" id="KAF7639048.1"/>
    </source>
</evidence>
<gene>
    <name evidence="12" type="ORF">Mgra_00001575</name>
</gene>
<evidence type="ECO:0000256" key="5">
    <source>
        <dbReference type="ARBA" id="ARBA00023002"/>
    </source>
</evidence>
<dbReference type="EC" id="1.17.4.1" evidence="9"/>
<dbReference type="Pfam" id="PF00317">
    <property type="entry name" value="Ribonuc_red_lgN"/>
    <property type="match status" value="1"/>
</dbReference>
<keyword evidence="5 9" id="KW-0560">Oxidoreductase</keyword>
<comment type="catalytic activity">
    <reaction evidence="9">
        <text>a 2'-deoxyribonucleoside 5'-diphosphate + [thioredoxin]-disulfide + H2O = a ribonucleoside 5'-diphosphate + [thioredoxin]-dithiol</text>
        <dbReference type="Rhea" id="RHEA:23252"/>
        <dbReference type="Rhea" id="RHEA-COMP:10698"/>
        <dbReference type="Rhea" id="RHEA-COMP:10700"/>
        <dbReference type="ChEBI" id="CHEBI:15377"/>
        <dbReference type="ChEBI" id="CHEBI:29950"/>
        <dbReference type="ChEBI" id="CHEBI:50058"/>
        <dbReference type="ChEBI" id="CHEBI:57930"/>
        <dbReference type="ChEBI" id="CHEBI:73316"/>
        <dbReference type="EC" id="1.17.4.1"/>
    </reaction>
</comment>
<name>A0A8T0A0M2_9BILA</name>
<evidence type="ECO:0000256" key="2">
    <source>
        <dbReference type="ARBA" id="ARBA00022533"/>
    </source>
</evidence>